<proteinExistence type="predicted"/>
<evidence type="ECO:0000256" key="1">
    <source>
        <dbReference type="SAM" id="MobiDB-lite"/>
    </source>
</evidence>
<gene>
    <name evidence="2" type="ORF">AYO20_02171</name>
</gene>
<evidence type="ECO:0000313" key="2">
    <source>
        <dbReference type="EMBL" id="OAL38522.1"/>
    </source>
</evidence>
<dbReference type="GeneID" id="34585595"/>
<dbReference type="RefSeq" id="XP_022503534.1">
    <property type="nucleotide sequence ID" value="XM_022640477.1"/>
</dbReference>
<evidence type="ECO:0000313" key="3">
    <source>
        <dbReference type="Proteomes" id="UP000185904"/>
    </source>
</evidence>
<feature type="region of interest" description="Disordered" evidence="1">
    <location>
        <begin position="56"/>
        <end position="87"/>
    </location>
</feature>
<dbReference type="AlphaFoldDB" id="A0A178DA90"/>
<feature type="compositionally biased region" description="Low complexity" evidence="1">
    <location>
        <begin position="63"/>
        <end position="77"/>
    </location>
</feature>
<protein>
    <submittedName>
        <fullName evidence="2">Uncharacterized protein</fullName>
    </submittedName>
</protein>
<organism evidence="2 3">
    <name type="scientific">Fonsecaea nubica</name>
    <dbReference type="NCBI Taxonomy" id="856822"/>
    <lineage>
        <taxon>Eukaryota</taxon>
        <taxon>Fungi</taxon>
        <taxon>Dikarya</taxon>
        <taxon>Ascomycota</taxon>
        <taxon>Pezizomycotina</taxon>
        <taxon>Eurotiomycetes</taxon>
        <taxon>Chaetothyriomycetidae</taxon>
        <taxon>Chaetothyriales</taxon>
        <taxon>Herpotrichiellaceae</taxon>
        <taxon>Fonsecaea</taxon>
    </lineage>
</organism>
<keyword evidence="3" id="KW-1185">Reference proteome</keyword>
<accession>A0A178DA90</accession>
<dbReference type="Proteomes" id="UP000185904">
    <property type="component" value="Unassembled WGS sequence"/>
</dbReference>
<dbReference type="OrthoDB" id="8922241at2759"/>
<dbReference type="EMBL" id="LVCJ01000009">
    <property type="protein sequence ID" value="OAL38522.1"/>
    <property type="molecule type" value="Genomic_DNA"/>
</dbReference>
<sequence length="214" mass="23903">MAPYDPSCMNPDHHQGQTHTEFWDPSYIFSLQGATCQPLESTLPLQHYQAQQVHHLQQASVAQSPTTHTTQSTPSLSFDTSPDPSSDMEGMELDYDILNNLSYLDNFEYDSYNDFSLFSSDESFIKPPFTDADLFPALDLQASPSHLHAHVNSGGMSTNIRNRLNARTAAALSLRSDGAFSMFKQCMAWRRMRTRSSVICANIATSGRTRSRGI</sequence>
<name>A0A178DA90_9EURO</name>
<comment type="caution">
    <text evidence="2">The sequence shown here is derived from an EMBL/GenBank/DDBJ whole genome shotgun (WGS) entry which is preliminary data.</text>
</comment>
<reference evidence="2 3" key="1">
    <citation type="submission" date="2016-03" db="EMBL/GenBank/DDBJ databases">
        <title>The draft genome sequence of Fonsecaea nubica causative agent of cutaneous subcutaneous infection in human host.</title>
        <authorList>
            <person name="Costa F."/>
            <person name="Sybren D.H."/>
            <person name="Raittz R.T."/>
            <person name="Weiss V.A."/>
            <person name="Leao A.C."/>
            <person name="Gomes R."/>
            <person name="De Souza E.M."/>
            <person name="Pedrosa F.O."/>
            <person name="Steffens M.B."/>
            <person name="Bombassaro A."/>
            <person name="Tadra-Sfeir M.Z."/>
            <person name="Moreno L.F."/>
            <person name="Najafzadeh M.J."/>
            <person name="Felipe M.S."/>
            <person name="Teixeira M."/>
            <person name="Sun J."/>
            <person name="Xi L."/>
            <person name="Castro M.A."/>
            <person name="Vicente V.A."/>
        </authorList>
    </citation>
    <scope>NUCLEOTIDE SEQUENCE [LARGE SCALE GENOMIC DNA]</scope>
    <source>
        <strain evidence="2 3">CBS 269.64</strain>
    </source>
</reference>